<name>A0A656Z6F1_BRUAN</name>
<dbReference type="AlphaFoldDB" id="A0A656Z6F1"/>
<accession>A0A656Z6F1</accession>
<evidence type="ECO:0000256" key="1">
    <source>
        <dbReference type="SAM" id="MobiDB-lite"/>
    </source>
</evidence>
<dbReference type="EMBL" id="LUAY01000509">
    <property type="protein sequence ID" value="KYB46224.1"/>
    <property type="molecule type" value="Genomic_DNA"/>
</dbReference>
<organism evidence="2">
    <name type="scientific">Brucella anthropi</name>
    <name type="common">Ochrobactrum anthropi</name>
    <dbReference type="NCBI Taxonomy" id="529"/>
    <lineage>
        <taxon>Bacteria</taxon>
        <taxon>Pseudomonadati</taxon>
        <taxon>Pseudomonadota</taxon>
        <taxon>Alphaproteobacteria</taxon>
        <taxon>Hyphomicrobiales</taxon>
        <taxon>Brucellaceae</taxon>
        <taxon>Brucella/Ochrobactrum group</taxon>
        <taxon>Brucella</taxon>
    </lineage>
</organism>
<protein>
    <submittedName>
        <fullName evidence="2">Uncharacterized protein</fullName>
    </submittedName>
</protein>
<gene>
    <name evidence="2" type="ORF">AB664_23740</name>
</gene>
<sequence length="61" mass="6240">MGVQDASLQRRVTGAGVKGDAMSSSNWRARQLMPIMSISPLLALLGNISGAIPNTSAPSAS</sequence>
<comment type="caution">
    <text evidence="2">The sequence shown here is derived from an EMBL/GenBank/DDBJ whole genome shotgun (WGS) entry which is preliminary data.</text>
</comment>
<feature type="region of interest" description="Disordered" evidence="1">
    <location>
        <begin position="1"/>
        <end position="23"/>
    </location>
</feature>
<proteinExistence type="predicted"/>
<evidence type="ECO:0000313" key="2">
    <source>
        <dbReference type="EMBL" id="KYB46224.1"/>
    </source>
</evidence>
<reference evidence="2" key="1">
    <citation type="submission" date="2016-02" db="EMBL/GenBank/DDBJ databases">
        <title>Genomic sequences of Ochrobactrum anthropi.</title>
        <authorList>
            <person name="Chudasama K.S."/>
            <person name="Thaker V.S."/>
        </authorList>
    </citation>
    <scope>NUCLEOTIDE SEQUENCE [LARGE SCALE GENOMIC DNA]</scope>
    <source>
        <strain evidence="2">SUBG007</strain>
    </source>
</reference>